<evidence type="ECO:0000313" key="2">
    <source>
        <dbReference type="Proteomes" id="UP001501585"/>
    </source>
</evidence>
<comment type="caution">
    <text evidence="1">The sequence shown here is derived from an EMBL/GenBank/DDBJ whole genome shotgun (WGS) entry which is preliminary data.</text>
</comment>
<name>A0ABN2TE14_9ACTN</name>
<keyword evidence="2" id="KW-1185">Reference proteome</keyword>
<protein>
    <submittedName>
        <fullName evidence="1">Uncharacterized protein</fullName>
    </submittedName>
</protein>
<sequence>MVGQDSRGAATSYEGASDMSILPSRRSRRIRPYVVVLEQWRAIEGHRFQQFAALAGAEVAR</sequence>
<dbReference type="Proteomes" id="UP001501585">
    <property type="component" value="Unassembled WGS sequence"/>
</dbReference>
<gene>
    <name evidence="1" type="ORF">GCM10009799_37420</name>
</gene>
<dbReference type="EMBL" id="BAAAPC010000016">
    <property type="protein sequence ID" value="GAA2006408.1"/>
    <property type="molecule type" value="Genomic_DNA"/>
</dbReference>
<accession>A0ABN2TE14</accession>
<proteinExistence type="predicted"/>
<evidence type="ECO:0000313" key="1">
    <source>
        <dbReference type="EMBL" id="GAA2006408.1"/>
    </source>
</evidence>
<reference evidence="1 2" key="1">
    <citation type="journal article" date="2019" name="Int. J. Syst. Evol. Microbiol.">
        <title>The Global Catalogue of Microorganisms (GCM) 10K type strain sequencing project: providing services to taxonomists for standard genome sequencing and annotation.</title>
        <authorList>
            <consortium name="The Broad Institute Genomics Platform"/>
            <consortium name="The Broad Institute Genome Sequencing Center for Infectious Disease"/>
            <person name="Wu L."/>
            <person name="Ma J."/>
        </authorList>
    </citation>
    <scope>NUCLEOTIDE SEQUENCE [LARGE SCALE GENOMIC DNA]</scope>
    <source>
        <strain evidence="1 2">JCM 15313</strain>
    </source>
</reference>
<organism evidence="1 2">
    <name type="scientific">Nocardiopsis rhodophaea</name>
    <dbReference type="NCBI Taxonomy" id="280238"/>
    <lineage>
        <taxon>Bacteria</taxon>
        <taxon>Bacillati</taxon>
        <taxon>Actinomycetota</taxon>
        <taxon>Actinomycetes</taxon>
        <taxon>Streptosporangiales</taxon>
        <taxon>Nocardiopsidaceae</taxon>
        <taxon>Nocardiopsis</taxon>
    </lineage>
</organism>